<dbReference type="InterPro" id="IPR025295">
    <property type="entry name" value="eCIS_core_dom"/>
</dbReference>
<evidence type="ECO:0000259" key="2">
    <source>
        <dbReference type="PROSITE" id="PS01148"/>
    </source>
</evidence>
<reference evidence="4" key="1">
    <citation type="submission" date="2010-03" db="EMBL/GenBank/DDBJ databases">
        <title>Complete sequence of Mobiluncus curtisii ATCC 43063.</title>
        <authorList>
            <person name="Muzny D."/>
            <person name="Qin X."/>
            <person name="Deng J."/>
            <person name="Jiang H."/>
            <person name="Liu Y."/>
            <person name="Qu J."/>
            <person name="Song X.-Z."/>
            <person name="Zhang L."/>
            <person name="Thornton R."/>
            <person name="Coyle M."/>
            <person name="Francisco L."/>
            <person name="Jackson L."/>
            <person name="Javaid M."/>
            <person name="Korchina V."/>
            <person name="Kovar C."/>
            <person name="Mata R."/>
            <person name="Mathew T."/>
            <person name="Ngo R."/>
            <person name="Nguyen L."/>
            <person name="Nguyen N."/>
            <person name="Okwuonu G."/>
            <person name="Ongeri F."/>
            <person name="Pham C."/>
            <person name="Simmons D."/>
            <person name="Wilczek-Boney K."/>
            <person name="Hale W."/>
            <person name="Jakkamsetti A."/>
            <person name="Pham P."/>
            <person name="Ruth R."/>
            <person name="San Lucas F."/>
            <person name="Warren J."/>
            <person name="Zhang J."/>
            <person name="Zhao Z."/>
            <person name="Zhou C."/>
            <person name="Zhu D."/>
            <person name="Lee S."/>
            <person name="Bess C."/>
            <person name="Blankenburg K."/>
            <person name="Forbes L."/>
            <person name="Fu Q."/>
            <person name="Gubbala S."/>
            <person name="Hirani K."/>
            <person name="Jayaseelan J.C."/>
            <person name="Lara F."/>
            <person name="Munidasa M."/>
            <person name="Palculict T."/>
            <person name="Patil S."/>
            <person name="Pu L.-L."/>
            <person name="Saada N."/>
            <person name="Tang L."/>
            <person name="Weissenberger G."/>
            <person name="Zhu Y."/>
            <person name="Hemphill L."/>
            <person name="Shang Y."/>
            <person name="Youmans B."/>
            <person name="Ayvaz T."/>
            <person name="Ross M."/>
            <person name="Santibanez J."/>
            <person name="Aqrawi P."/>
            <person name="Gross S."/>
            <person name="Joshi V."/>
            <person name="Fowler G."/>
            <person name="Nazareth L."/>
            <person name="Reid J."/>
            <person name="Worley K."/>
            <person name="Petrosino J."/>
            <person name="Highlander S."/>
            <person name="Gibbs R."/>
            <person name="Gibbs R."/>
        </authorList>
    </citation>
    <scope>NUCLEOTIDE SEQUENCE [LARGE SCALE GENOMIC DNA]</scope>
    <source>
        <strain evidence="4">ATCC 43553</strain>
    </source>
</reference>
<feature type="domain" description="UPF0033" evidence="2">
    <location>
        <begin position="246"/>
        <end position="270"/>
    </location>
</feature>
<dbReference type="Proteomes" id="UP000004510">
    <property type="component" value="Unassembled WGS sequence"/>
</dbReference>
<comment type="caution">
    <text evidence="3">The sequence shown here is derived from an EMBL/GenBank/DDBJ whole genome shotgun (WGS) entry which is preliminary data.</text>
</comment>
<protein>
    <recommendedName>
        <fullName evidence="2">UPF0033 domain-containing protein</fullName>
    </recommendedName>
</protein>
<dbReference type="PROSITE" id="PS01148">
    <property type="entry name" value="UPF0033"/>
    <property type="match status" value="1"/>
</dbReference>
<dbReference type="HOGENOM" id="CLU_899002_0_0_4"/>
<gene>
    <name evidence="3" type="ORF">HMPREF0004_3251</name>
</gene>
<proteinExistence type="predicted"/>
<keyword evidence="1" id="KW-0732">Signal</keyword>
<name>D4XCQ4_9BURK</name>
<sequence>MKKLLMSATLAGQMFVVSVQASWLSEITGVDIDLSRGTMEVKPPNPSAIGGMIQNLPKDAGQFMLAPQGTAIATAIRFSRGQAINRGVQPIPPNVKSALAPYFPPGLLDKVRWTTAGGISLDGALKNWFNQEGAITYDEVIVFSNPTEDLRLWAHELTHVLQYSQMGVETFAFQYSFDWNSLEGQTRTNSDRIAASVGSTNAGGGQTWQVTGQIAAPSQRPTVAQINNAARLAIPPQQCIWINNVLNITGNSCPVPIVVSGVVMVRLLDGFTFVTPCDQPTCLWGAGAQGPLLSPPGFMIVGVTAAYQF</sequence>
<organism evidence="3 4">
    <name type="scientific">Achromobacter piechaudii ATCC 43553</name>
    <dbReference type="NCBI Taxonomy" id="742159"/>
    <lineage>
        <taxon>Bacteria</taxon>
        <taxon>Pseudomonadati</taxon>
        <taxon>Pseudomonadota</taxon>
        <taxon>Betaproteobacteria</taxon>
        <taxon>Burkholderiales</taxon>
        <taxon>Alcaligenaceae</taxon>
        <taxon>Achromobacter</taxon>
    </lineage>
</organism>
<dbReference type="RefSeq" id="WP_006219326.1">
    <property type="nucleotide sequence ID" value="NZ_GG770409.1"/>
</dbReference>
<dbReference type="InterPro" id="IPR001455">
    <property type="entry name" value="TusA-like"/>
</dbReference>
<evidence type="ECO:0000313" key="4">
    <source>
        <dbReference type="Proteomes" id="UP000004510"/>
    </source>
</evidence>
<dbReference type="AlphaFoldDB" id="D4XCQ4"/>
<feature type="chain" id="PRO_5003066216" description="UPF0033 domain-containing protein" evidence="1">
    <location>
        <begin position="22"/>
        <end position="309"/>
    </location>
</feature>
<dbReference type="Pfam" id="PF13699">
    <property type="entry name" value="eCIS_core"/>
    <property type="match status" value="1"/>
</dbReference>
<evidence type="ECO:0000256" key="1">
    <source>
        <dbReference type="SAM" id="SignalP"/>
    </source>
</evidence>
<evidence type="ECO:0000313" key="3">
    <source>
        <dbReference type="EMBL" id="EFF75440.1"/>
    </source>
</evidence>
<feature type="signal peptide" evidence="1">
    <location>
        <begin position="1"/>
        <end position="21"/>
    </location>
</feature>
<dbReference type="EMBL" id="ADMS01000073">
    <property type="protein sequence ID" value="EFF75440.1"/>
    <property type="molecule type" value="Genomic_DNA"/>
</dbReference>
<accession>D4XCQ4</accession>
<dbReference type="eggNOG" id="ENOG50332E8">
    <property type="taxonomic scope" value="Bacteria"/>
</dbReference>